<dbReference type="AlphaFoldDB" id="A0A3D8HJX7"/>
<feature type="chain" id="PRO_5017615382" description="Fibronectin type-III domain-containing protein" evidence="3">
    <location>
        <begin position="19"/>
        <end position="732"/>
    </location>
</feature>
<dbReference type="InterPro" id="IPR013783">
    <property type="entry name" value="Ig-like_fold"/>
</dbReference>
<dbReference type="Pfam" id="PF01344">
    <property type="entry name" value="Kelch_1"/>
    <property type="match status" value="1"/>
</dbReference>
<dbReference type="EMBL" id="QREV01000001">
    <property type="protein sequence ID" value="RDU51072.1"/>
    <property type="molecule type" value="Genomic_DNA"/>
</dbReference>
<evidence type="ECO:0000259" key="4">
    <source>
        <dbReference type="PROSITE" id="PS50853"/>
    </source>
</evidence>
<gene>
    <name evidence="6" type="ORF">DWU89_00090</name>
    <name evidence="5" type="ORF">H8784_00090</name>
</gene>
<name>A0A3D8HJX7_9BACT</name>
<dbReference type="PANTHER" id="PTHR45632:SF3">
    <property type="entry name" value="KELCH-LIKE PROTEIN 32"/>
    <property type="match status" value="1"/>
</dbReference>
<dbReference type="Proteomes" id="UP000256321">
    <property type="component" value="Unassembled WGS sequence"/>
</dbReference>
<dbReference type="SMART" id="SM00612">
    <property type="entry name" value="Kelch"/>
    <property type="match status" value="2"/>
</dbReference>
<reference evidence="5 8" key="2">
    <citation type="submission" date="2020-08" db="EMBL/GenBank/DDBJ databases">
        <title>Genome public.</title>
        <authorList>
            <person name="Liu C."/>
            <person name="Sun Q."/>
        </authorList>
    </citation>
    <scope>NUCLEOTIDE SEQUENCE [LARGE SCALE GENOMIC DNA]</scope>
    <source>
        <strain evidence="5 8">426_9</strain>
    </source>
</reference>
<dbReference type="PROSITE" id="PS50853">
    <property type="entry name" value="FN3"/>
    <property type="match status" value="1"/>
</dbReference>
<dbReference type="Gene3D" id="2.60.40.10">
    <property type="entry name" value="Immunoglobulins"/>
    <property type="match status" value="1"/>
</dbReference>
<dbReference type="InterPro" id="IPR015915">
    <property type="entry name" value="Kelch-typ_b-propeller"/>
</dbReference>
<keyword evidence="8" id="KW-1185">Reference proteome</keyword>
<evidence type="ECO:0000256" key="1">
    <source>
        <dbReference type="ARBA" id="ARBA00022441"/>
    </source>
</evidence>
<dbReference type="PANTHER" id="PTHR45632">
    <property type="entry name" value="LD33804P"/>
    <property type="match status" value="1"/>
</dbReference>
<keyword evidence="2" id="KW-0677">Repeat</keyword>
<feature type="signal peptide" evidence="3">
    <location>
        <begin position="1"/>
        <end position="18"/>
    </location>
</feature>
<keyword evidence="3" id="KW-0732">Signal</keyword>
<evidence type="ECO:0000313" key="5">
    <source>
        <dbReference type="EMBL" id="MBC8600116.1"/>
    </source>
</evidence>
<evidence type="ECO:0000313" key="7">
    <source>
        <dbReference type="Proteomes" id="UP000256321"/>
    </source>
</evidence>
<evidence type="ECO:0000256" key="3">
    <source>
        <dbReference type="SAM" id="SignalP"/>
    </source>
</evidence>
<accession>A0A3D8HJX7</accession>
<evidence type="ECO:0000256" key="2">
    <source>
        <dbReference type="ARBA" id="ARBA00022737"/>
    </source>
</evidence>
<evidence type="ECO:0000313" key="8">
    <source>
        <dbReference type="Proteomes" id="UP000629596"/>
    </source>
</evidence>
<dbReference type="InterPro" id="IPR036116">
    <property type="entry name" value="FN3_sf"/>
</dbReference>
<comment type="caution">
    <text evidence="6">The sequence shown here is derived from an EMBL/GenBank/DDBJ whole genome shotgun (WGS) entry which is preliminary data.</text>
</comment>
<keyword evidence="1" id="KW-0880">Kelch repeat</keyword>
<dbReference type="EMBL" id="JACRTI010000001">
    <property type="protein sequence ID" value="MBC8600116.1"/>
    <property type="molecule type" value="Genomic_DNA"/>
</dbReference>
<reference evidence="6 7" key="1">
    <citation type="submission" date="2018-07" db="EMBL/GenBank/DDBJ databases">
        <title>Parabacteroides acidifaciens nov. sp., isolated from human feces.</title>
        <authorList>
            <person name="Wang Y.J."/>
        </authorList>
    </citation>
    <scope>NUCLEOTIDE SEQUENCE [LARGE SCALE GENOMIC DNA]</scope>
    <source>
        <strain evidence="6 7">426-9</strain>
    </source>
</reference>
<evidence type="ECO:0000313" key="6">
    <source>
        <dbReference type="EMBL" id="RDU51072.1"/>
    </source>
</evidence>
<feature type="domain" description="Fibronectin type-III" evidence="4">
    <location>
        <begin position="141"/>
        <end position="241"/>
    </location>
</feature>
<dbReference type="Proteomes" id="UP000629596">
    <property type="component" value="Unassembled WGS sequence"/>
</dbReference>
<dbReference type="SUPFAM" id="SSF117281">
    <property type="entry name" value="Kelch motif"/>
    <property type="match status" value="1"/>
</dbReference>
<organism evidence="6 7">
    <name type="scientific">Parabacteroides acidifaciens</name>
    <dbReference type="NCBI Taxonomy" id="2290935"/>
    <lineage>
        <taxon>Bacteria</taxon>
        <taxon>Pseudomonadati</taxon>
        <taxon>Bacteroidota</taxon>
        <taxon>Bacteroidia</taxon>
        <taxon>Bacteroidales</taxon>
        <taxon>Tannerellaceae</taxon>
        <taxon>Parabacteroides</taxon>
    </lineage>
</organism>
<dbReference type="InterPro" id="IPR006652">
    <property type="entry name" value="Kelch_1"/>
</dbReference>
<dbReference type="Gene3D" id="2.120.10.80">
    <property type="entry name" value="Kelch-type beta propeller"/>
    <property type="match status" value="1"/>
</dbReference>
<dbReference type="RefSeq" id="WP_115497665.1">
    <property type="nucleotide sequence ID" value="NZ_JACRTI010000001.1"/>
</dbReference>
<protein>
    <recommendedName>
        <fullName evidence="4">Fibronectin type-III domain-containing protein</fullName>
    </recommendedName>
</protein>
<dbReference type="SUPFAM" id="SSF49265">
    <property type="entry name" value="Fibronectin type III"/>
    <property type="match status" value="1"/>
</dbReference>
<dbReference type="PROSITE" id="PS51257">
    <property type="entry name" value="PROKAR_LIPOPROTEIN"/>
    <property type="match status" value="1"/>
</dbReference>
<dbReference type="InterPro" id="IPR003961">
    <property type="entry name" value="FN3_dom"/>
</dbReference>
<sequence length="732" mass="80958">MKHIYLLLSFFASLCLLVGCVDDPEMDTHLQNGIAPEVSETSRVDISASTMTLKASILKENGSQILECGVCWSDIFENSPKTNMYEGRYKKTSKMENGEFEVTISDLHDKTNYYIYAYAINETDTAFSSSGTYTTEIGVGEVKTVAIDSVNVKATSVLVSGKIKSRGEGIENIGFYLSDKNNPPSKNDSVIAYTGDYMSTDSFSCSITNLKPSTLYYVRAFATNSFGEFSFNVDSFKTTDGKPKLGTLSLDSTSFTTADLSAQLIDEGDSSLTKFGFCWGAMEEPTIENADTILCSEIIEGKFSGRIHSLESNRKYYVRAYATNAFGTVYSTNIKDFFPKSQLPTVVSIPVAGETIVNGSAIVSGELQNEGMSAVTTIGLCWSTTNKNPRISEKNCFYKEIPLEELDENNVFTYVLTNLTGATTYYVNAYAANENGIQYGEVQSFTTPLILTPKSIYQGVKRSFSAAFAVDGQAFIVGGDLGNERTNESYNYNADMDEWSPSAPYSNAYSQMTACIKDGNAYIIGGTDNSIFATDVQIYMPSSNTWATMPSLPDGEGRYDAVSFVYRDSIYVLGGVNDNENSQELWKFTGDAWVMKTDQFPVSQQKGIALVANDKVYAGLGSSIGLKRGFWMASDSLTAWVNAPGSLPSNIGVVSSAVYYKNDQWDSFFMVDNNGKIWEYNLSGKWIEHPTTLQRMNNYHMFILNDKIYILGQDRFENNFFVMYDPVWDPGK</sequence>
<proteinExistence type="predicted"/>